<reference evidence="1 2" key="1">
    <citation type="submission" date="2015-06" db="EMBL/GenBank/DDBJ databases">
        <title>Genome sequence of Pseudoalteromonas carrageenovora.</title>
        <authorList>
            <person name="Xie B.-B."/>
            <person name="Rong J.-C."/>
            <person name="Qin Q.-L."/>
            <person name="Zhang Y.-Z."/>
        </authorList>
    </citation>
    <scope>NUCLEOTIDE SEQUENCE [LARGE SCALE GENOMIC DNA]</scope>
    <source>
        <strain evidence="1 2">IAM 12662</strain>
    </source>
</reference>
<organism evidence="1 2">
    <name type="scientific">Pseudoalteromonas carrageenovora IAM 12662</name>
    <dbReference type="NCBI Taxonomy" id="1314868"/>
    <lineage>
        <taxon>Bacteria</taxon>
        <taxon>Pseudomonadati</taxon>
        <taxon>Pseudomonadota</taxon>
        <taxon>Gammaproteobacteria</taxon>
        <taxon>Alteromonadales</taxon>
        <taxon>Pseudoalteromonadaceae</taxon>
        <taxon>Pseudoalteromonas</taxon>
    </lineage>
</organism>
<evidence type="ECO:0000313" key="1">
    <source>
        <dbReference type="EMBL" id="MBE0382450.1"/>
    </source>
</evidence>
<proteinExistence type="predicted"/>
<dbReference type="Proteomes" id="UP000615003">
    <property type="component" value="Unassembled WGS sequence"/>
</dbReference>
<dbReference type="EMBL" id="AQGW01000018">
    <property type="protein sequence ID" value="MBE0382450.1"/>
    <property type="molecule type" value="Genomic_DNA"/>
</dbReference>
<name>A0ABR9EPG9_PSEVC</name>
<keyword evidence="2" id="KW-1185">Reference proteome</keyword>
<accession>A0ABR9EPG9</accession>
<evidence type="ECO:0000313" key="2">
    <source>
        <dbReference type="Proteomes" id="UP000615003"/>
    </source>
</evidence>
<sequence length="38" mass="4545">MRKILIRVYLYITLENSKQCANNKEVKINSVFIMLFLP</sequence>
<comment type="caution">
    <text evidence="1">The sequence shown here is derived from an EMBL/GenBank/DDBJ whole genome shotgun (WGS) entry which is preliminary data.</text>
</comment>
<gene>
    <name evidence="1" type="ORF">PCARR_a0777</name>
</gene>
<protein>
    <submittedName>
        <fullName evidence="1">Uncharacterized protein</fullName>
    </submittedName>
</protein>